<evidence type="ECO:0000313" key="2">
    <source>
        <dbReference type="Proteomes" id="UP000004070"/>
    </source>
</evidence>
<name>B9CL62_LANR4</name>
<accession>B9CL62</accession>
<comment type="caution">
    <text evidence="1">The sequence shown here is derived from an EMBL/GenBank/DDBJ whole genome shotgun (WGS) entry which is preliminary data.</text>
</comment>
<dbReference type="AlphaFoldDB" id="B9CL62"/>
<evidence type="ECO:0000313" key="1">
    <source>
        <dbReference type="EMBL" id="EEE17843.1"/>
    </source>
</evidence>
<gene>
    <name evidence="1" type="ORF">ATORI0001_0776</name>
</gene>
<organism evidence="1 2">
    <name type="scientific">Lancefieldella rimae (strain ATCC 49626 / DSM 7090 / CCUG 31168 / NBRC 15546 / VPI D140H-11A)</name>
    <name type="common">Atopobium rimae</name>
    <dbReference type="NCBI Taxonomy" id="553184"/>
    <lineage>
        <taxon>Bacteria</taxon>
        <taxon>Bacillati</taxon>
        <taxon>Actinomycetota</taxon>
        <taxon>Coriobacteriia</taxon>
        <taxon>Coriobacteriales</taxon>
        <taxon>Atopobiaceae</taxon>
        <taxon>Lancefieldella</taxon>
    </lineage>
</organism>
<protein>
    <submittedName>
        <fullName evidence="1">Uncharacterized protein</fullName>
    </submittedName>
</protein>
<dbReference type="Proteomes" id="UP000004070">
    <property type="component" value="Unassembled WGS sequence"/>
</dbReference>
<proteinExistence type="predicted"/>
<sequence length="45" mass="5028">MSSSAGRNSSLAGRNEQQYRLISYKKGEKSKHTLTMYMFAALLAT</sequence>
<dbReference type="EMBL" id="ACFE01000001">
    <property type="protein sequence ID" value="EEE17843.1"/>
    <property type="molecule type" value="Genomic_DNA"/>
</dbReference>
<reference evidence="1 2" key="1">
    <citation type="submission" date="2009-01" db="EMBL/GenBank/DDBJ databases">
        <authorList>
            <person name="Madupu R."/>
            <person name="Sebastian Y."/>
            <person name="Durkin A.S."/>
            <person name="Torralba M."/>
            <person name="Methe B."/>
            <person name="Sutton G.G."/>
            <person name="Strausberg R.L."/>
            <person name="Nelson K.E."/>
        </authorList>
    </citation>
    <scope>NUCLEOTIDE SEQUENCE [LARGE SCALE GENOMIC DNA]</scope>
    <source>
        <strain evidence="1 2">ATCC 49626</strain>
    </source>
</reference>